<protein>
    <recommendedName>
        <fullName evidence="4">Carboxypeptidase regulatory-like domain-containing protein</fullName>
    </recommendedName>
</protein>
<feature type="chain" id="PRO_5033049649" description="Carboxypeptidase regulatory-like domain-containing protein" evidence="1">
    <location>
        <begin position="27"/>
        <end position="445"/>
    </location>
</feature>
<evidence type="ECO:0000313" key="3">
    <source>
        <dbReference type="Proteomes" id="UP000550354"/>
    </source>
</evidence>
<dbReference type="AlphaFoldDB" id="A0A838XDY7"/>
<feature type="signal peptide" evidence="1">
    <location>
        <begin position="1"/>
        <end position="26"/>
    </location>
</feature>
<keyword evidence="1" id="KW-0732">Signal</keyword>
<comment type="caution">
    <text evidence="2">The sequence shown here is derived from an EMBL/GenBank/DDBJ whole genome shotgun (WGS) entry which is preliminary data.</text>
</comment>
<gene>
    <name evidence="2" type="ORF">H1W00_00775</name>
</gene>
<sequence length="445" mass="46556">MRSLMRAAMVAVLGLVASVLVAPAGAVQLPAAAPAGRISGSVTNTAGIPDTVDARITLSRRVAGGSFVKEASFDEPMGGAFVVPVASAGTYRVHAEVEGWGVSVRAADPVVTVAQGQTITGVDFLFEADPTISGTISTDGFNLDAPNAQQPFRVEALANSGGSWTVVATVARRTFGSPRLKIRPDGTFTLAVPYPHTSARLRFSQPHCPEFAHACVAGAAPQVLTTYWDGTPAGALTVEDAVDVDVSGGSVTDRDITVRTAPQLSVTSKARITGNPWPGQVLTASPGTYSTAPTNVDYRWEAGPIDGTGQRRVVGTGRTFRVPSSYSGWGVTVTVVPTRLGYEAPISRAGARIKGTSRIGLRAKAGKRTATVSVTVKALAVPQSKINGKASIYAKGKRIKTVNVRGGKATIKIAKQKKGKRTYTVRFSGNWLTTPSERSMKIAIR</sequence>
<dbReference type="RefSeq" id="WP_181752764.1">
    <property type="nucleotide sequence ID" value="NZ_JACEOG010000001.1"/>
</dbReference>
<accession>A0A838XDY7</accession>
<dbReference type="Proteomes" id="UP000550354">
    <property type="component" value="Unassembled WGS sequence"/>
</dbReference>
<evidence type="ECO:0000313" key="2">
    <source>
        <dbReference type="EMBL" id="MBA4607008.1"/>
    </source>
</evidence>
<organism evidence="2 3">
    <name type="scientific">Aeromicrobium phoceense</name>
    <dbReference type="NCBI Taxonomy" id="2754045"/>
    <lineage>
        <taxon>Bacteria</taxon>
        <taxon>Bacillati</taxon>
        <taxon>Actinomycetota</taxon>
        <taxon>Actinomycetes</taxon>
        <taxon>Propionibacteriales</taxon>
        <taxon>Nocardioidaceae</taxon>
        <taxon>Aeromicrobium</taxon>
    </lineage>
</organism>
<reference evidence="2 3" key="1">
    <citation type="submission" date="2020-07" db="EMBL/GenBank/DDBJ databases">
        <title>Draft genome and description of Aeromicrobium phoceense strain Marseille-Q0843 isolated from healthy skin swab.</title>
        <authorList>
            <person name="Boxberger M."/>
            <person name="La Scola B."/>
        </authorList>
    </citation>
    <scope>NUCLEOTIDE SEQUENCE [LARGE SCALE GENOMIC DNA]</scope>
    <source>
        <strain evidence="2 3">Marseille-Q0843</strain>
    </source>
</reference>
<evidence type="ECO:0008006" key="4">
    <source>
        <dbReference type="Google" id="ProtNLM"/>
    </source>
</evidence>
<name>A0A838XDY7_9ACTN</name>
<dbReference type="EMBL" id="JACEOG010000001">
    <property type="protein sequence ID" value="MBA4607008.1"/>
    <property type="molecule type" value="Genomic_DNA"/>
</dbReference>
<keyword evidence="3" id="KW-1185">Reference proteome</keyword>
<evidence type="ECO:0000256" key="1">
    <source>
        <dbReference type="SAM" id="SignalP"/>
    </source>
</evidence>
<proteinExistence type="predicted"/>